<dbReference type="InterPro" id="IPR037233">
    <property type="entry name" value="CcmK-like_sf"/>
</dbReference>
<keyword evidence="2" id="KW-1283">Bacterial microcompartment</keyword>
<evidence type="ECO:0000256" key="3">
    <source>
        <dbReference type="PROSITE-ProRule" id="PRU01278"/>
    </source>
</evidence>
<dbReference type="Pfam" id="PF00936">
    <property type="entry name" value="BMC"/>
    <property type="match status" value="2"/>
</dbReference>
<dbReference type="STRING" id="1123291.SAMN04490355_1002134"/>
<dbReference type="RefSeq" id="WP_090932304.1">
    <property type="nucleotide sequence ID" value="NZ_FOTS01000002.1"/>
</dbReference>
<comment type="subcellular location">
    <subcellularLocation>
        <location evidence="1">Bacterial microcompartment</location>
    </subcellularLocation>
</comment>
<dbReference type="EMBL" id="FOTS01000002">
    <property type="protein sequence ID" value="SFL36353.1"/>
    <property type="molecule type" value="Genomic_DNA"/>
</dbReference>
<evidence type="ECO:0000256" key="2">
    <source>
        <dbReference type="ARBA" id="ARBA00024446"/>
    </source>
</evidence>
<feature type="domain" description="BMC" evidence="4">
    <location>
        <begin position="97"/>
        <end position="183"/>
    </location>
</feature>
<dbReference type="PANTHER" id="PTHR33941:SF11">
    <property type="entry name" value="BACTERIAL MICROCOMPARTMENT SHELL PROTEIN PDUJ"/>
    <property type="match status" value="1"/>
</dbReference>
<comment type="similarity">
    <text evidence="3">Belongs to the bacterial microcompartments protein family.</text>
</comment>
<gene>
    <name evidence="5" type="ORF">SAMN04490355_1002134</name>
</gene>
<dbReference type="AlphaFoldDB" id="A0A1I4H3X5"/>
<dbReference type="Proteomes" id="UP000199520">
    <property type="component" value="Unassembled WGS sequence"/>
</dbReference>
<sequence length="183" mass="18837">MKRAIGLLELKNITRGLLAADAMLKAANVEILMAQAMCPGKYVVMIAGDVGAVQSAVRSGTAVSGAENVVDEFILPNLHDSIFPALSGCTEVKEVRSLGVIESYSVASAIIAADTAVKASNVELIEVRLARGMGGKAMVTLTGDVGAVTAAIKAGSNAIHDSGFLVDQLVLPAPHSALHKVLF</sequence>
<dbReference type="SMART" id="SM00877">
    <property type="entry name" value="BMC"/>
    <property type="match status" value="2"/>
</dbReference>
<accession>A0A1I4H3X5</accession>
<name>A0A1I4H3X5_9FIRM</name>
<dbReference type="CDD" id="cd07053">
    <property type="entry name" value="BMC_PduT_repeat1"/>
    <property type="match status" value="1"/>
</dbReference>
<dbReference type="InterPro" id="IPR044872">
    <property type="entry name" value="CcmK/CsoS1_BMC"/>
</dbReference>
<dbReference type="SUPFAM" id="SSF143414">
    <property type="entry name" value="CcmK-like"/>
    <property type="match status" value="2"/>
</dbReference>
<dbReference type="GO" id="GO:0031469">
    <property type="term" value="C:bacterial microcompartment"/>
    <property type="evidence" value="ECO:0007669"/>
    <property type="project" value="UniProtKB-SubCell"/>
</dbReference>
<feature type="domain" description="BMC" evidence="4">
    <location>
        <begin position="4"/>
        <end position="87"/>
    </location>
</feature>
<dbReference type="CDD" id="cd07054">
    <property type="entry name" value="BMC_PduT_repeat2"/>
    <property type="match status" value="1"/>
</dbReference>
<dbReference type="InterPro" id="IPR050575">
    <property type="entry name" value="BMC_shell"/>
</dbReference>
<keyword evidence="6" id="KW-1185">Reference proteome</keyword>
<proteinExistence type="inferred from homology"/>
<evidence type="ECO:0000259" key="4">
    <source>
        <dbReference type="PROSITE" id="PS51930"/>
    </source>
</evidence>
<protein>
    <submittedName>
        <fullName evidence="5">Carboxysome shell and ethanolamine utilization microcompartment protein CcmL/EutN</fullName>
    </submittedName>
</protein>
<organism evidence="5 6">
    <name type="scientific">Pelosinus propionicus DSM 13327</name>
    <dbReference type="NCBI Taxonomy" id="1123291"/>
    <lineage>
        <taxon>Bacteria</taxon>
        <taxon>Bacillati</taxon>
        <taxon>Bacillota</taxon>
        <taxon>Negativicutes</taxon>
        <taxon>Selenomonadales</taxon>
        <taxon>Sporomusaceae</taxon>
        <taxon>Pelosinus</taxon>
    </lineage>
</organism>
<reference evidence="6" key="1">
    <citation type="submission" date="2016-10" db="EMBL/GenBank/DDBJ databases">
        <authorList>
            <person name="Varghese N."/>
            <person name="Submissions S."/>
        </authorList>
    </citation>
    <scope>NUCLEOTIDE SEQUENCE [LARGE SCALE GENOMIC DNA]</scope>
    <source>
        <strain evidence="6">DSM 13327</strain>
    </source>
</reference>
<dbReference type="PROSITE" id="PS51930">
    <property type="entry name" value="BMC_2"/>
    <property type="match status" value="2"/>
</dbReference>
<dbReference type="PANTHER" id="PTHR33941">
    <property type="entry name" value="PROPANEDIOL UTILIZATION PROTEIN PDUA"/>
    <property type="match status" value="1"/>
</dbReference>
<evidence type="ECO:0000313" key="5">
    <source>
        <dbReference type="EMBL" id="SFL36353.1"/>
    </source>
</evidence>
<dbReference type="InterPro" id="IPR000249">
    <property type="entry name" value="BMC_dom"/>
</dbReference>
<dbReference type="PIRSF" id="PIRSF034834">
    <property type="entry name" value="PduT"/>
    <property type="match status" value="1"/>
</dbReference>
<evidence type="ECO:0000313" key="6">
    <source>
        <dbReference type="Proteomes" id="UP000199520"/>
    </source>
</evidence>
<dbReference type="Gene3D" id="3.30.70.1710">
    <property type="match status" value="2"/>
</dbReference>
<dbReference type="InterPro" id="IPR011238">
    <property type="entry name" value="Micro_shell_prot_PduT"/>
</dbReference>
<evidence type="ECO:0000256" key="1">
    <source>
        <dbReference type="ARBA" id="ARBA00024322"/>
    </source>
</evidence>
<dbReference type="OrthoDB" id="9791973at2"/>